<proteinExistence type="predicted"/>
<evidence type="ECO:0000313" key="2">
    <source>
        <dbReference type="Proteomes" id="UP000299102"/>
    </source>
</evidence>
<comment type="caution">
    <text evidence="1">The sequence shown here is derived from an EMBL/GenBank/DDBJ whole genome shotgun (WGS) entry which is preliminary data.</text>
</comment>
<reference evidence="1 2" key="1">
    <citation type="journal article" date="2019" name="Commun. Biol.">
        <title>The bagworm genome reveals a unique fibroin gene that provides high tensile strength.</title>
        <authorList>
            <person name="Kono N."/>
            <person name="Nakamura H."/>
            <person name="Ohtoshi R."/>
            <person name="Tomita M."/>
            <person name="Numata K."/>
            <person name="Arakawa K."/>
        </authorList>
    </citation>
    <scope>NUCLEOTIDE SEQUENCE [LARGE SCALE GENOMIC DNA]</scope>
</reference>
<accession>A0A4C1UUA1</accession>
<dbReference type="AlphaFoldDB" id="A0A4C1UUA1"/>
<organism evidence="1 2">
    <name type="scientific">Eumeta variegata</name>
    <name type="common">Bagworm moth</name>
    <name type="synonym">Eumeta japonica</name>
    <dbReference type="NCBI Taxonomy" id="151549"/>
    <lineage>
        <taxon>Eukaryota</taxon>
        <taxon>Metazoa</taxon>
        <taxon>Ecdysozoa</taxon>
        <taxon>Arthropoda</taxon>
        <taxon>Hexapoda</taxon>
        <taxon>Insecta</taxon>
        <taxon>Pterygota</taxon>
        <taxon>Neoptera</taxon>
        <taxon>Endopterygota</taxon>
        <taxon>Lepidoptera</taxon>
        <taxon>Glossata</taxon>
        <taxon>Ditrysia</taxon>
        <taxon>Tineoidea</taxon>
        <taxon>Psychidae</taxon>
        <taxon>Oiketicinae</taxon>
        <taxon>Eumeta</taxon>
    </lineage>
</organism>
<protein>
    <submittedName>
        <fullName evidence="1">Uncharacterized protein</fullName>
    </submittedName>
</protein>
<dbReference type="OrthoDB" id="7382669at2759"/>
<gene>
    <name evidence="1" type="ORF">EVAR_14568_1</name>
</gene>
<sequence>MRDAAGGKGTRAERRGNRWSRKDLNELELNDWRVCLYEQTEGDLHYVLWSCLLYDDLKDELLNDIEMTNVGPIYYADVGTADLSDYKSINRHVYKTVRRDTRRFVMSCIEETVQQSKDSEVFTKILSKPK</sequence>
<dbReference type="Proteomes" id="UP000299102">
    <property type="component" value="Unassembled WGS sequence"/>
</dbReference>
<evidence type="ECO:0000313" key="1">
    <source>
        <dbReference type="EMBL" id="GBP30051.1"/>
    </source>
</evidence>
<name>A0A4C1UUA1_EUMVA</name>
<keyword evidence="2" id="KW-1185">Reference proteome</keyword>
<dbReference type="EMBL" id="BGZK01000228">
    <property type="protein sequence ID" value="GBP30051.1"/>
    <property type="molecule type" value="Genomic_DNA"/>
</dbReference>